<sequence length="63" mass="7227">MAESERAKGKPIISIFFKADRFKRFTKNCWKELGKDKSMIKEKQRIILIITPITLTTAGVLVS</sequence>
<name>X1HFY6_9ZZZZ</name>
<keyword evidence="1" id="KW-0472">Membrane</keyword>
<organism evidence="2">
    <name type="scientific">marine sediment metagenome</name>
    <dbReference type="NCBI Taxonomy" id="412755"/>
    <lineage>
        <taxon>unclassified sequences</taxon>
        <taxon>metagenomes</taxon>
        <taxon>ecological metagenomes</taxon>
    </lineage>
</organism>
<evidence type="ECO:0000313" key="2">
    <source>
        <dbReference type="EMBL" id="GAH52744.1"/>
    </source>
</evidence>
<dbReference type="EMBL" id="BARU01020761">
    <property type="protein sequence ID" value="GAH52744.1"/>
    <property type="molecule type" value="Genomic_DNA"/>
</dbReference>
<dbReference type="AlphaFoldDB" id="X1HFY6"/>
<evidence type="ECO:0000256" key="1">
    <source>
        <dbReference type="SAM" id="Phobius"/>
    </source>
</evidence>
<feature type="transmembrane region" description="Helical" evidence="1">
    <location>
        <begin position="45"/>
        <end position="62"/>
    </location>
</feature>
<gene>
    <name evidence="2" type="ORF">S03H2_34050</name>
</gene>
<keyword evidence="1" id="KW-0812">Transmembrane</keyword>
<reference evidence="2" key="1">
    <citation type="journal article" date="2014" name="Front. Microbiol.">
        <title>High frequency of phylogenetically diverse reductive dehalogenase-homologous genes in deep subseafloor sedimentary metagenomes.</title>
        <authorList>
            <person name="Kawai M."/>
            <person name="Futagami T."/>
            <person name="Toyoda A."/>
            <person name="Takaki Y."/>
            <person name="Nishi S."/>
            <person name="Hori S."/>
            <person name="Arai W."/>
            <person name="Tsubouchi T."/>
            <person name="Morono Y."/>
            <person name="Uchiyama I."/>
            <person name="Ito T."/>
            <person name="Fujiyama A."/>
            <person name="Inagaki F."/>
            <person name="Takami H."/>
        </authorList>
    </citation>
    <scope>NUCLEOTIDE SEQUENCE</scope>
    <source>
        <strain evidence="2">Expedition CK06-06</strain>
    </source>
</reference>
<keyword evidence="1" id="KW-1133">Transmembrane helix</keyword>
<comment type="caution">
    <text evidence="2">The sequence shown here is derived from an EMBL/GenBank/DDBJ whole genome shotgun (WGS) entry which is preliminary data.</text>
</comment>
<proteinExistence type="predicted"/>
<accession>X1HFY6</accession>
<protein>
    <submittedName>
        <fullName evidence="2">Uncharacterized protein</fullName>
    </submittedName>
</protein>